<evidence type="ECO:0000313" key="5">
    <source>
        <dbReference type="Proteomes" id="UP000682877"/>
    </source>
</evidence>
<dbReference type="PANTHER" id="PTHR47293">
    <property type="entry name" value="JACALIN-RELATED LECTIN 3"/>
    <property type="match status" value="1"/>
</dbReference>
<keyword evidence="5" id="KW-1185">Reference proteome</keyword>
<dbReference type="SMART" id="SM00915">
    <property type="entry name" value="Jacalin"/>
    <property type="match status" value="1"/>
</dbReference>
<gene>
    <name evidence="4" type="ORF">AARE701A_LOCUS11030</name>
</gene>
<dbReference type="PANTHER" id="PTHR47293:SF70">
    <property type="entry name" value="JACALIN-RELATED LECTIN 24-RELATED"/>
    <property type="match status" value="1"/>
</dbReference>
<evidence type="ECO:0000313" key="4">
    <source>
        <dbReference type="EMBL" id="CAE6041098.1"/>
    </source>
</evidence>
<organism evidence="4 5">
    <name type="scientific">Arabidopsis arenosa</name>
    <name type="common">Sand rock-cress</name>
    <name type="synonym">Cardaminopsis arenosa</name>
    <dbReference type="NCBI Taxonomy" id="38785"/>
    <lineage>
        <taxon>Eukaryota</taxon>
        <taxon>Viridiplantae</taxon>
        <taxon>Streptophyta</taxon>
        <taxon>Embryophyta</taxon>
        <taxon>Tracheophyta</taxon>
        <taxon>Spermatophyta</taxon>
        <taxon>Magnoliopsida</taxon>
        <taxon>eudicotyledons</taxon>
        <taxon>Gunneridae</taxon>
        <taxon>Pentapetalae</taxon>
        <taxon>rosids</taxon>
        <taxon>malvids</taxon>
        <taxon>Brassicales</taxon>
        <taxon>Brassicaceae</taxon>
        <taxon>Camelineae</taxon>
        <taxon>Arabidopsis</taxon>
    </lineage>
</organism>
<name>A0A8S2A8D5_ARAAE</name>
<dbReference type="AlphaFoldDB" id="A0A8S2A8D5"/>
<dbReference type="Pfam" id="PF01419">
    <property type="entry name" value="Jacalin"/>
    <property type="match status" value="1"/>
</dbReference>
<dbReference type="Gene3D" id="2.100.10.30">
    <property type="entry name" value="Jacalin-like lectin domain"/>
    <property type="match status" value="1"/>
</dbReference>
<dbReference type="GO" id="GO:0030246">
    <property type="term" value="F:carbohydrate binding"/>
    <property type="evidence" value="ECO:0007669"/>
    <property type="project" value="UniProtKB-KW"/>
</dbReference>
<dbReference type="PROSITE" id="PS51752">
    <property type="entry name" value="JACALIN_LECTIN"/>
    <property type="match status" value="1"/>
</dbReference>
<sequence length="305" mass="34206">MISHIYVTHGDSHIKSIQFIYFHDEAPAMSAKHGACGGWPHLRGRTQFKMIRLNHDEYVTGLSGIDCDLSITSLTFYTNKRKHGPICKIYDHPKSWKSEINVGIRDRREFGGFFGSFCDIRGCLSSIGIYFCPVTSINGTVLSTKYTVTDDDDDQLTLYQSSDSIATINHRQTLEYQRLEFLDGSHVNSIGHLTIRSMEMVRMGPIGQQQYHHLGWADNVISHINVSGVTSIQFGYVENGALLRLNHESEFVTGISGQQSSGKLGDEKREFHLGMLEGREFGGCVPELRGTLPLDPAFSVDSRRV</sequence>
<evidence type="ECO:0000256" key="2">
    <source>
        <dbReference type="ARBA" id="ARBA00022734"/>
    </source>
</evidence>
<dbReference type="Proteomes" id="UP000682877">
    <property type="component" value="Chromosome 4"/>
</dbReference>
<dbReference type="EMBL" id="LR999454">
    <property type="protein sequence ID" value="CAE6041098.1"/>
    <property type="molecule type" value="Genomic_DNA"/>
</dbReference>
<comment type="similarity">
    <text evidence="1">Belongs to the jacalin lectin family.</text>
</comment>
<proteinExistence type="inferred from homology"/>
<dbReference type="InterPro" id="IPR001229">
    <property type="entry name" value="Jacalin-like_lectin_dom"/>
</dbReference>
<dbReference type="SUPFAM" id="SSF51101">
    <property type="entry name" value="Mannose-binding lectins"/>
    <property type="match status" value="1"/>
</dbReference>
<protein>
    <recommendedName>
        <fullName evidence="3">Jacalin-type lectin domain-containing protein</fullName>
    </recommendedName>
</protein>
<evidence type="ECO:0000259" key="3">
    <source>
        <dbReference type="PROSITE" id="PS51752"/>
    </source>
</evidence>
<keyword evidence="2" id="KW-0430">Lectin</keyword>
<reference evidence="4" key="1">
    <citation type="submission" date="2021-01" db="EMBL/GenBank/DDBJ databases">
        <authorList>
            <person name="Bezrukov I."/>
        </authorList>
    </citation>
    <scope>NUCLEOTIDE SEQUENCE</scope>
</reference>
<accession>A0A8S2A8D5</accession>
<dbReference type="InterPro" id="IPR036404">
    <property type="entry name" value="Jacalin-like_lectin_dom_sf"/>
</dbReference>
<feature type="domain" description="Jacalin-type lectin" evidence="3">
    <location>
        <begin position="1"/>
        <end position="133"/>
    </location>
</feature>
<evidence type="ECO:0000256" key="1">
    <source>
        <dbReference type="ARBA" id="ARBA00006568"/>
    </source>
</evidence>